<feature type="compositionally biased region" description="Polar residues" evidence="1">
    <location>
        <begin position="48"/>
        <end position="61"/>
    </location>
</feature>
<dbReference type="OrthoDB" id="259708at2759"/>
<evidence type="ECO:0000256" key="1">
    <source>
        <dbReference type="SAM" id="MobiDB-lite"/>
    </source>
</evidence>
<dbReference type="InterPro" id="IPR001623">
    <property type="entry name" value="DnaJ_domain"/>
</dbReference>
<evidence type="ECO:0000259" key="2">
    <source>
        <dbReference type="PROSITE" id="PS50076"/>
    </source>
</evidence>
<dbReference type="SUPFAM" id="SSF46565">
    <property type="entry name" value="Chaperone J-domain"/>
    <property type="match status" value="1"/>
</dbReference>
<dbReference type="InterPro" id="IPR052763">
    <property type="entry name" value="DnaJ_C4"/>
</dbReference>
<feature type="region of interest" description="Disordered" evidence="1">
    <location>
        <begin position="37"/>
        <end position="64"/>
    </location>
</feature>
<protein>
    <submittedName>
        <fullName evidence="3">DnaJ-domain-containing protein</fullName>
    </submittedName>
</protein>
<dbReference type="Gene3D" id="1.10.287.110">
    <property type="entry name" value="DnaJ domain"/>
    <property type="match status" value="1"/>
</dbReference>
<dbReference type="Proteomes" id="UP000305948">
    <property type="component" value="Unassembled WGS sequence"/>
</dbReference>
<dbReference type="PANTHER" id="PTHR44825:SF1">
    <property type="entry name" value="DNAJ HOMOLOG SUBFAMILY C MEMBER 4"/>
    <property type="match status" value="1"/>
</dbReference>
<dbReference type="PROSITE" id="PS50076">
    <property type="entry name" value="DNAJ_2"/>
    <property type="match status" value="1"/>
</dbReference>
<evidence type="ECO:0000313" key="4">
    <source>
        <dbReference type="Proteomes" id="UP000305948"/>
    </source>
</evidence>
<dbReference type="Pfam" id="PF00226">
    <property type="entry name" value="DnaJ"/>
    <property type="match status" value="1"/>
</dbReference>
<keyword evidence="4" id="KW-1185">Reference proteome</keyword>
<dbReference type="STRING" id="5364.A0A5C3N0T0"/>
<gene>
    <name evidence="3" type="ORF">OE88DRAFT_312761</name>
</gene>
<sequence length="312" mass="35086">MLGFLGNWGSASNYFYLPVEDEETDASHSRKQITWTEGAADAKKGLSSDPSSDARSGQSAGKNPVIDHVLSRNDLYEVLGIPRSKAGDRAALRRAYLLRSKDCHPDKFPDNPEATRAFQKVCIAYDVLSKPSSKRVYDSCRSPQDFFNTRPPTYSEQTFRAVIIGVFNDFLDSDLEMVRTLLQSLNNINPSIQLGEDSVNVILSTLHNIRERAITCRTCILALHSELGHLLEVQHAFRQLSYLDIMGRSRLTIQLARITLNLPMAIERAIQRQRTVSCVEGADDQAIIMPRPVGALIRRIVTVLERLERMLK</sequence>
<dbReference type="InterPro" id="IPR036869">
    <property type="entry name" value="J_dom_sf"/>
</dbReference>
<dbReference type="PANTHER" id="PTHR44825">
    <property type="match status" value="1"/>
</dbReference>
<reference evidence="3 4" key="1">
    <citation type="journal article" date="2019" name="Nat. Ecol. Evol.">
        <title>Megaphylogeny resolves global patterns of mushroom evolution.</title>
        <authorList>
            <person name="Varga T."/>
            <person name="Krizsan K."/>
            <person name="Foldi C."/>
            <person name="Dima B."/>
            <person name="Sanchez-Garcia M."/>
            <person name="Sanchez-Ramirez S."/>
            <person name="Szollosi G.J."/>
            <person name="Szarkandi J.G."/>
            <person name="Papp V."/>
            <person name="Albert L."/>
            <person name="Andreopoulos W."/>
            <person name="Angelini C."/>
            <person name="Antonin V."/>
            <person name="Barry K.W."/>
            <person name="Bougher N.L."/>
            <person name="Buchanan P."/>
            <person name="Buyck B."/>
            <person name="Bense V."/>
            <person name="Catcheside P."/>
            <person name="Chovatia M."/>
            <person name="Cooper J."/>
            <person name="Damon W."/>
            <person name="Desjardin D."/>
            <person name="Finy P."/>
            <person name="Geml J."/>
            <person name="Haridas S."/>
            <person name="Hughes K."/>
            <person name="Justo A."/>
            <person name="Karasinski D."/>
            <person name="Kautmanova I."/>
            <person name="Kiss B."/>
            <person name="Kocsube S."/>
            <person name="Kotiranta H."/>
            <person name="LaButti K.M."/>
            <person name="Lechner B.E."/>
            <person name="Liimatainen K."/>
            <person name="Lipzen A."/>
            <person name="Lukacs Z."/>
            <person name="Mihaltcheva S."/>
            <person name="Morgado L.N."/>
            <person name="Niskanen T."/>
            <person name="Noordeloos M.E."/>
            <person name="Ohm R.A."/>
            <person name="Ortiz-Santana B."/>
            <person name="Ovrebo C."/>
            <person name="Racz N."/>
            <person name="Riley R."/>
            <person name="Savchenko A."/>
            <person name="Shiryaev A."/>
            <person name="Soop K."/>
            <person name="Spirin V."/>
            <person name="Szebenyi C."/>
            <person name="Tomsovsky M."/>
            <person name="Tulloss R.E."/>
            <person name="Uehling J."/>
            <person name="Grigoriev I.V."/>
            <person name="Vagvolgyi C."/>
            <person name="Papp T."/>
            <person name="Martin F.M."/>
            <person name="Miettinen O."/>
            <person name="Hibbett D.S."/>
            <person name="Nagy L.G."/>
        </authorList>
    </citation>
    <scope>NUCLEOTIDE SEQUENCE [LARGE SCALE GENOMIC DNA]</scope>
    <source>
        <strain evidence="3 4">OMC1185</strain>
    </source>
</reference>
<dbReference type="AlphaFoldDB" id="A0A5C3N0T0"/>
<dbReference type="CDD" id="cd06257">
    <property type="entry name" value="DnaJ"/>
    <property type="match status" value="1"/>
</dbReference>
<organism evidence="3 4">
    <name type="scientific">Heliocybe sulcata</name>
    <dbReference type="NCBI Taxonomy" id="5364"/>
    <lineage>
        <taxon>Eukaryota</taxon>
        <taxon>Fungi</taxon>
        <taxon>Dikarya</taxon>
        <taxon>Basidiomycota</taxon>
        <taxon>Agaricomycotina</taxon>
        <taxon>Agaricomycetes</taxon>
        <taxon>Gloeophyllales</taxon>
        <taxon>Gloeophyllaceae</taxon>
        <taxon>Heliocybe</taxon>
    </lineage>
</organism>
<feature type="domain" description="J" evidence="2">
    <location>
        <begin position="74"/>
        <end position="141"/>
    </location>
</feature>
<proteinExistence type="predicted"/>
<accession>A0A5C3N0T0</accession>
<evidence type="ECO:0000313" key="3">
    <source>
        <dbReference type="EMBL" id="TFK50056.1"/>
    </source>
</evidence>
<dbReference type="SMART" id="SM00271">
    <property type="entry name" value="DnaJ"/>
    <property type="match status" value="1"/>
</dbReference>
<dbReference type="EMBL" id="ML213514">
    <property type="protein sequence ID" value="TFK50056.1"/>
    <property type="molecule type" value="Genomic_DNA"/>
</dbReference>
<name>A0A5C3N0T0_9AGAM</name>